<dbReference type="InterPro" id="IPR052187">
    <property type="entry name" value="MFSD1"/>
</dbReference>
<accession>A0A378JH77</accession>
<evidence type="ECO:0000256" key="13">
    <source>
        <dbReference type="ARBA" id="ARBA00044893"/>
    </source>
</evidence>
<comment type="catalytic activity">
    <reaction evidence="9">
        <text>L-histidyl-glycine(out) = L-histidyl-glycine(in)</text>
        <dbReference type="Rhea" id="RHEA:79395"/>
        <dbReference type="ChEBI" id="CHEBI:229957"/>
    </reaction>
</comment>
<evidence type="ECO:0000256" key="18">
    <source>
        <dbReference type="ARBA" id="ARBA00044912"/>
    </source>
</evidence>
<feature type="transmembrane region" description="Helical" evidence="25">
    <location>
        <begin position="373"/>
        <end position="392"/>
    </location>
</feature>
<feature type="transmembrane region" description="Helical" evidence="25">
    <location>
        <begin position="192"/>
        <end position="212"/>
    </location>
</feature>
<evidence type="ECO:0000259" key="26">
    <source>
        <dbReference type="PROSITE" id="PS50850"/>
    </source>
</evidence>
<feature type="transmembrane region" description="Helical" evidence="25">
    <location>
        <begin position="104"/>
        <end position="123"/>
    </location>
</feature>
<evidence type="ECO:0000256" key="23">
    <source>
        <dbReference type="ARBA" id="ARBA00045709"/>
    </source>
</evidence>
<comment type="catalytic activity">
    <reaction evidence="19">
        <text>L-alanyl-L-lysine(out) = L-alanyl-L-lysine(in)</text>
        <dbReference type="Rhea" id="RHEA:79415"/>
        <dbReference type="ChEBI" id="CHEBI:192470"/>
    </reaction>
</comment>
<evidence type="ECO:0000256" key="2">
    <source>
        <dbReference type="ARBA" id="ARBA00008335"/>
    </source>
</evidence>
<evidence type="ECO:0000256" key="9">
    <source>
        <dbReference type="ARBA" id="ARBA00044878"/>
    </source>
</evidence>
<name>A0A378JH77_9GAMM</name>
<sequence>MIKNRAKFATFNNNGSLSRFYQFNFMTFNKKRLMPWINWGIAVSFVLSQFFLQAASGLMAASWQREFHLNTTQLGFLSSVFFIAYVGMQIPVGLAYDRFGARKILLTASILLCLGTFGLSLSHTYGQAIVARVLMGFGSSFGFVGMLYTTSSWFSSRYFALLVGLAETLAMIGVALAEIIMGWVILHYGWRVMLYIAGSAMFLVNFLIYVFVRDRKANQIKAKHTISLKVALLKTVKNKQVWFAGLYGFATFAVINVVVGLWGIPFLTQYHNLSLPTASSMMSMVFIGTAIGGPFNAWFVERWLNGRLLNRQFSTTLFALLTTILFGVLIYIPNLSIITGFVLLFFIGFFSSIYIQVFAIVKDHTELNLRATALAATNMLLMASAPVLQPIIGKLLALNYTFPQALTLLEVIFIIAIGLSFNLDKKD</sequence>
<dbReference type="InterPro" id="IPR020846">
    <property type="entry name" value="MFS_dom"/>
</dbReference>
<dbReference type="PANTHER" id="PTHR23512:SF3">
    <property type="entry name" value="MAJOR FACILITATOR SUPERFAMILY DOMAIN-CONTAINING PROTEIN 1"/>
    <property type="match status" value="1"/>
</dbReference>
<dbReference type="GO" id="GO:0022857">
    <property type="term" value="F:transmembrane transporter activity"/>
    <property type="evidence" value="ECO:0007669"/>
    <property type="project" value="InterPro"/>
</dbReference>
<comment type="function">
    <text evidence="23">Lysosomal dipeptide uniporter that selectively exports lysine, arginine or histidine-containing dipeptides with a net positive charge from the lysosome lumen into the cytosol. Could play a role in a specific type of protein O-glycosylation indirectly regulating macrophages migration and tissue invasion. Also essential for liver homeostasis.</text>
</comment>
<comment type="catalytic activity">
    <reaction evidence="20">
        <text>L-lysyl-glycine(out) = L-lysyl-glycine(in)</text>
        <dbReference type="Rhea" id="RHEA:79407"/>
        <dbReference type="ChEBI" id="CHEBI:191202"/>
    </reaction>
</comment>
<feature type="domain" description="Major facilitator superfamily (MFS) profile" evidence="26">
    <location>
        <begin position="37"/>
        <end position="427"/>
    </location>
</feature>
<evidence type="ECO:0000256" key="6">
    <source>
        <dbReference type="ARBA" id="ARBA00023136"/>
    </source>
</evidence>
<evidence type="ECO:0000256" key="14">
    <source>
        <dbReference type="ARBA" id="ARBA00044898"/>
    </source>
</evidence>
<comment type="catalytic activity">
    <reaction evidence="12">
        <text>L-lysyl-L-alpha-amino acid(out) = L-lysyl-L-alpha-amino acid(in)</text>
        <dbReference type="Rhea" id="RHEA:79387"/>
        <dbReference type="ChEBI" id="CHEBI:229965"/>
    </reaction>
</comment>
<feature type="transmembrane region" description="Helical" evidence="25">
    <location>
        <begin position="160"/>
        <end position="186"/>
    </location>
</feature>
<dbReference type="SUPFAM" id="SSF103473">
    <property type="entry name" value="MFS general substrate transporter"/>
    <property type="match status" value="1"/>
</dbReference>
<comment type="catalytic activity">
    <reaction evidence="11">
        <text>L-alpha-aminoacyl-L-histidine(out) = L-alpha-aminoacyl-L-histidine(in)</text>
        <dbReference type="Rhea" id="RHEA:79375"/>
        <dbReference type="ChEBI" id="CHEBI:229967"/>
    </reaction>
</comment>
<evidence type="ECO:0000256" key="16">
    <source>
        <dbReference type="ARBA" id="ARBA00044900"/>
    </source>
</evidence>
<evidence type="ECO:0000313" key="27">
    <source>
        <dbReference type="EMBL" id="STX50357.1"/>
    </source>
</evidence>
<evidence type="ECO:0000256" key="25">
    <source>
        <dbReference type="SAM" id="Phobius"/>
    </source>
</evidence>
<evidence type="ECO:0000256" key="12">
    <source>
        <dbReference type="ARBA" id="ARBA00044891"/>
    </source>
</evidence>
<dbReference type="Pfam" id="PF07690">
    <property type="entry name" value="MFS_1"/>
    <property type="match status" value="1"/>
</dbReference>
<comment type="catalytic activity">
    <reaction evidence="15">
        <text>L-arginyl-L-alpha-amino acid(out) = L-arginyl-L-alpha-amino acid(in)</text>
        <dbReference type="Rhea" id="RHEA:79371"/>
        <dbReference type="ChEBI" id="CHEBI:84315"/>
    </reaction>
</comment>
<dbReference type="InterPro" id="IPR036259">
    <property type="entry name" value="MFS_trans_sf"/>
</dbReference>
<comment type="similarity">
    <text evidence="2">Belongs to the major facilitator superfamily.</text>
</comment>
<dbReference type="Gene3D" id="1.20.1250.20">
    <property type="entry name" value="MFS general substrate transporter like domains"/>
    <property type="match status" value="2"/>
</dbReference>
<reference evidence="27 28" key="1">
    <citation type="submission" date="2018-06" db="EMBL/GenBank/DDBJ databases">
        <authorList>
            <consortium name="Pathogen Informatics"/>
            <person name="Doyle S."/>
        </authorList>
    </citation>
    <scope>NUCLEOTIDE SEQUENCE [LARGE SCALE GENOMIC DNA]</scope>
    <source>
        <strain evidence="27 28">NCTC13316</strain>
    </source>
</reference>
<keyword evidence="7" id="KW-0458">Lysosome</keyword>
<evidence type="ECO:0000256" key="8">
    <source>
        <dbReference type="ARBA" id="ARBA00044876"/>
    </source>
</evidence>
<protein>
    <recommendedName>
        <fullName evidence="21">Lysosomal dipeptide transporter MFSD1</fullName>
    </recommendedName>
    <alternativeName>
        <fullName evidence="22">Major facilitator superfamily domain-containing protein 1</fullName>
    </alternativeName>
</protein>
<evidence type="ECO:0000256" key="4">
    <source>
        <dbReference type="ARBA" id="ARBA00022692"/>
    </source>
</evidence>
<comment type="catalytic activity">
    <reaction evidence="16">
        <text>L-lysyl-L-lysine(out) = L-lysyl-L-lysine(in)</text>
        <dbReference type="Rhea" id="RHEA:79403"/>
        <dbReference type="ChEBI" id="CHEBI:229956"/>
    </reaction>
</comment>
<feature type="transmembrane region" description="Helical" evidence="25">
    <location>
        <begin position="241"/>
        <end position="264"/>
    </location>
</feature>
<comment type="catalytic activity">
    <reaction evidence="14">
        <text>L-aspartyl-L-lysine(out) = L-aspartyl-L-lysine(in)</text>
        <dbReference type="Rhea" id="RHEA:79411"/>
        <dbReference type="ChEBI" id="CHEBI:229953"/>
    </reaction>
</comment>
<dbReference type="Proteomes" id="UP000254794">
    <property type="component" value="Unassembled WGS sequence"/>
</dbReference>
<evidence type="ECO:0000256" key="17">
    <source>
        <dbReference type="ARBA" id="ARBA00044903"/>
    </source>
</evidence>
<evidence type="ECO:0000256" key="1">
    <source>
        <dbReference type="ARBA" id="ARBA00004155"/>
    </source>
</evidence>
<comment type="subcellular location">
    <subcellularLocation>
        <location evidence="1">Lysosome membrane</location>
        <topology evidence="1">Multi-pass membrane protein</topology>
    </subcellularLocation>
</comment>
<evidence type="ECO:0000256" key="5">
    <source>
        <dbReference type="ARBA" id="ARBA00022989"/>
    </source>
</evidence>
<feature type="transmembrane region" description="Helical" evidence="25">
    <location>
        <begin position="313"/>
        <end position="332"/>
    </location>
</feature>
<keyword evidence="6 25" id="KW-0472">Membrane</keyword>
<feature type="transmembrane region" description="Helical" evidence="25">
    <location>
        <begin position="284"/>
        <end position="301"/>
    </location>
</feature>
<evidence type="ECO:0000256" key="11">
    <source>
        <dbReference type="ARBA" id="ARBA00044884"/>
    </source>
</evidence>
<feature type="transmembrane region" description="Helical" evidence="25">
    <location>
        <begin position="338"/>
        <end position="361"/>
    </location>
</feature>
<evidence type="ECO:0000313" key="28">
    <source>
        <dbReference type="Proteomes" id="UP000254794"/>
    </source>
</evidence>
<evidence type="ECO:0000256" key="15">
    <source>
        <dbReference type="ARBA" id="ARBA00044899"/>
    </source>
</evidence>
<evidence type="ECO:0000256" key="7">
    <source>
        <dbReference type="ARBA" id="ARBA00023228"/>
    </source>
</evidence>
<feature type="transmembrane region" description="Helical" evidence="25">
    <location>
        <begin position="76"/>
        <end position="97"/>
    </location>
</feature>
<comment type="catalytic activity">
    <reaction evidence="18">
        <text>L-histidyl-L-alpha-amino acid(out) = L-histidyl-L-alpha-amino acid(in)</text>
        <dbReference type="Rhea" id="RHEA:79379"/>
        <dbReference type="ChEBI" id="CHEBI:229964"/>
    </reaction>
</comment>
<dbReference type="OrthoDB" id="9771451at2"/>
<evidence type="ECO:0000256" key="22">
    <source>
        <dbReference type="ARBA" id="ARBA00045018"/>
    </source>
</evidence>
<keyword evidence="5 25" id="KW-1133">Transmembrane helix</keyword>
<dbReference type="RefSeq" id="WP_115330082.1">
    <property type="nucleotide sequence ID" value="NZ_UGOD01000001.1"/>
</dbReference>
<comment type="subunit">
    <text evidence="24">Homodimer. Interacts with lysosomal protein GLMP (via lumenal domain); the interaction starts while both proteins are still in the endoplasmic reticulum and is required for stabilization of MFSD1 in lysosomes but has no direct effect on its targeting to lysosomes or transporter activity.</text>
</comment>
<gene>
    <name evidence="27" type="primary">uhpC_1</name>
    <name evidence="27" type="ORF">NCTC13316_00434</name>
</gene>
<dbReference type="EMBL" id="UGOD01000001">
    <property type="protein sequence ID" value="STX50357.1"/>
    <property type="molecule type" value="Genomic_DNA"/>
</dbReference>
<evidence type="ECO:0000256" key="20">
    <source>
        <dbReference type="ARBA" id="ARBA00044924"/>
    </source>
</evidence>
<evidence type="ECO:0000256" key="21">
    <source>
        <dbReference type="ARBA" id="ARBA00044985"/>
    </source>
</evidence>
<comment type="catalytic activity">
    <reaction evidence="17">
        <text>L-arginyl-glycine(out) = L-arginyl-glycine(in)</text>
        <dbReference type="Rhea" id="RHEA:79391"/>
        <dbReference type="ChEBI" id="CHEBI:229955"/>
    </reaction>
</comment>
<keyword evidence="28" id="KW-1185">Reference proteome</keyword>
<evidence type="ECO:0000256" key="3">
    <source>
        <dbReference type="ARBA" id="ARBA00022448"/>
    </source>
</evidence>
<dbReference type="GO" id="GO:0005765">
    <property type="term" value="C:lysosomal membrane"/>
    <property type="evidence" value="ECO:0007669"/>
    <property type="project" value="UniProtKB-SubCell"/>
</dbReference>
<feature type="transmembrane region" description="Helical" evidence="25">
    <location>
        <begin position="404"/>
        <end position="423"/>
    </location>
</feature>
<comment type="catalytic activity">
    <reaction evidence="10">
        <text>L-alpha-aminoacyl-L-arginine(out) = L-alpha-aminoacyl-L-arginine(in)</text>
        <dbReference type="Rhea" id="RHEA:79367"/>
        <dbReference type="ChEBI" id="CHEBI:229968"/>
    </reaction>
</comment>
<feature type="transmembrane region" description="Helical" evidence="25">
    <location>
        <begin position="129"/>
        <end position="148"/>
    </location>
</feature>
<dbReference type="PANTHER" id="PTHR23512">
    <property type="entry name" value="MAJOR FACILITATOR SUPERFAMILY DOMAIN-CONTAINING PROTEIN 1"/>
    <property type="match status" value="1"/>
</dbReference>
<organism evidence="27 28">
    <name type="scientific">Legionella busanensis</name>
    <dbReference type="NCBI Taxonomy" id="190655"/>
    <lineage>
        <taxon>Bacteria</taxon>
        <taxon>Pseudomonadati</taxon>
        <taxon>Pseudomonadota</taxon>
        <taxon>Gammaproteobacteria</taxon>
        <taxon>Legionellales</taxon>
        <taxon>Legionellaceae</taxon>
        <taxon>Legionella</taxon>
    </lineage>
</organism>
<evidence type="ECO:0000256" key="19">
    <source>
        <dbReference type="ARBA" id="ARBA00044919"/>
    </source>
</evidence>
<evidence type="ECO:0000256" key="24">
    <source>
        <dbReference type="ARBA" id="ARBA00046376"/>
    </source>
</evidence>
<evidence type="ECO:0000256" key="10">
    <source>
        <dbReference type="ARBA" id="ARBA00044881"/>
    </source>
</evidence>
<keyword evidence="4 25" id="KW-0812">Transmembrane</keyword>
<comment type="catalytic activity">
    <reaction evidence="8">
        <text>L-lysyl-L-alanine(out) = L-lysyl-L-alanine(in)</text>
        <dbReference type="Rhea" id="RHEA:79399"/>
        <dbReference type="ChEBI" id="CHEBI:229954"/>
    </reaction>
</comment>
<dbReference type="AlphaFoldDB" id="A0A378JH77"/>
<comment type="catalytic activity">
    <reaction evidence="13">
        <text>L-alpha-aminoacyl-L-lysine(out) = L-alpha-aminoacyl-L-lysine(in)</text>
        <dbReference type="Rhea" id="RHEA:79383"/>
        <dbReference type="ChEBI" id="CHEBI:229966"/>
    </reaction>
</comment>
<proteinExistence type="inferred from homology"/>
<dbReference type="PROSITE" id="PS50850">
    <property type="entry name" value="MFS"/>
    <property type="match status" value="1"/>
</dbReference>
<dbReference type="InterPro" id="IPR011701">
    <property type="entry name" value="MFS"/>
</dbReference>
<keyword evidence="3" id="KW-0813">Transport</keyword>